<dbReference type="CDD" id="cd00093">
    <property type="entry name" value="HTH_XRE"/>
    <property type="match status" value="1"/>
</dbReference>
<proteinExistence type="predicted"/>
<dbReference type="InterPro" id="IPR013096">
    <property type="entry name" value="Cupin_2"/>
</dbReference>
<dbReference type="Pfam" id="PF01381">
    <property type="entry name" value="HTH_3"/>
    <property type="match status" value="1"/>
</dbReference>
<keyword evidence="1" id="KW-0238">DNA-binding</keyword>
<name>A0A097CTF8_9ACTN</name>
<dbReference type="InterPro" id="IPR014710">
    <property type="entry name" value="RmlC-like_jellyroll"/>
</dbReference>
<feature type="domain" description="HTH cro/C1-type" evidence="2">
    <location>
        <begin position="6"/>
        <end position="60"/>
    </location>
</feature>
<evidence type="ECO:0000259" key="2">
    <source>
        <dbReference type="PROSITE" id="PS50943"/>
    </source>
</evidence>
<accession>A0A097CTF8</accession>
<dbReference type="GO" id="GO:0003700">
    <property type="term" value="F:DNA-binding transcription factor activity"/>
    <property type="evidence" value="ECO:0007669"/>
    <property type="project" value="TreeGrafter"/>
</dbReference>
<dbReference type="Gene3D" id="1.10.260.40">
    <property type="entry name" value="lambda repressor-like DNA-binding domains"/>
    <property type="match status" value="1"/>
</dbReference>
<dbReference type="InterPro" id="IPR001387">
    <property type="entry name" value="Cro/C1-type_HTH"/>
</dbReference>
<sequence>MLGDRLRDLRQQHSMTLRQLATAADVSPALLSQIENGATDPSLSTLRKLAQVFDTSIAELFSEPEAPAVHLSRAGNRSRLTAPPGQITYERLTPGRGDLEVLQAHLAPGDASSAEPWAHPSTECAIVITGEVVAEIGGEKHVLAAGEAVTFDSRLAHLYRNASDEPAHLIIAVTPPTP</sequence>
<dbReference type="PANTHER" id="PTHR46797:SF1">
    <property type="entry name" value="METHYLPHOSPHONATE SYNTHASE"/>
    <property type="match status" value="1"/>
</dbReference>
<evidence type="ECO:0000256" key="1">
    <source>
        <dbReference type="ARBA" id="ARBA00023125"/>
    </source>
</evidence>
<dbReference type="CDD" id="cd02209">
    <property type="entry name" value="cupin_XRE_C"/>
    <property type="match status" value="1"/>
</dbReference>
<dbReference type="InterPro" id="IPR010982">
    <property type="entry name" value="Lambda_DNA-bd_dom_sf"/>
</dbReference>
<dbReference type="SUPFAM" id="SSF47413">
    <property type="entry name" value="lambda repressor-like DNA-binding domains"/>
    <property type="match status" value="1"/>
</dbReference>
<dbReference type="AlphaFoldDB" id="A0A097CTF8"/>
<dbReference type="Pfam" id="PF07883">
    <property type="entry name" value="Cupin_2"/>
    <property type="match status" value="1"/>
</dbReference>
<gene>
    <name evidence="3" type="ORF">VASRM7_677</name>
</gene>
<dbReference type="PANTHER" id="PTHR46797">
    <property type="entry name" value="HTH-TYPE TRANSCRIPTIONAL REGULATOR"/>
    <property type="match status" value="1"/>
</dbReference>
<dbReference type="GO" id="GO:0003677">
    <property type="term" value="F:DNA binding"/>
    <property type="evidence" value="ECO:0007669"/>
    <property type="project" value="UniProtKB-KW"/>
</dbReference>
<dbReference type="Gene3D" id="2.60.120.10">
    <property type="entry name" value="Jelly Rolls"/>
    <property type="match status" value="1"/>
</dbReference>
<dbReference type="PROSITE" id="PS50943">
    <property type="entry name" value="HTH_CROC1"/>
    <property type="match status" value="1"/>
</dbReference>
<dbReference type="EMBL" id="KF826710">
    <property type="protein sequence ID" value="AIS85919.1"/>
    <property type="molecule type" value="Genomic_DNA"/>
</dbReference>
<evidence type="ECO:0000313" key="3">
    <source>
        <dbReference type="EMBL" id="AIS85919.1"/>
    </source>
</evidence>
<dbReference type="InterPro" id="IPR011051">
    <property type="entry name" value="RmlC_Cupin_sf"/>
</dbReference>
<organism evidence="3">
    <name type="scientific">Verrucosispora sp. MS100047</name>
    <dbReference type="NCBI Taxonomy" id="1410949"/>
    <lineage>
        <taxon>Bacteria</taxon>
        <taxon>Bacillati</taxon>
        <taxon>Actinomycetota</taxon>
        <taxon>Actinomycetes</taxon>
        <taxon>Micromonosporales</taxon>
        <taxon>Micromonosporaceae</taxon>
        <taxon>Micromonospora</taxon>
    </lineage>
</organism>
<dbReference type="SMART" id="SM00530">
    <property type="entry name" value="HTH_XRE"/>
    <property type="match status" value="1"/>
</dbReference>
<dbReference type="SUPFAM" id="SSF51182">
    <property type="entry name" value="RmlC-like cupins"/>
    <property type="match status" value="1"/>
</dbReference>
<reference evidence="3" key="1">
    <citation type="submission" date="2013-11" db="EMBL/GenBank/DDBJ databases">
        <title>New antitubercular compounds from marine-derived Verrucosispora sp. MS100047.</title>
        <authorList>
            <person name="Huang P."/>
            <person name="Xie F."/>
            <person name="Wang Q."/>
            <person name="Wang J."/>
            <person name="Wang Q."/>
            <person name="Abdel-Mageed W.M."/>
            <person name="Liu M."/>
            <person name="Han J."/>
            <person name="Song F."/>
            <person name="Dai H."/>
            <person name="Liu X."/>
            <person name="Zhang L."/>
        </authorList>
    </citation>
    <scope>NUCLEOTIDE SEQUENCE</scope>
    <source>
        <strain evidence="3">MS100047</strain>
    </source>
</reference>
<dbReference type="InterPro" id="IPR050807">
    <property type="entry name" value="TransReg_Diox_bact_type"/>
</dbReference>
<dbReference type="GO" id="GO:0005829">
    <property type="term" value="C:cytosol"/>
    <property type="evidence" value="ECO:0007669"/>
    <property type="project" value="TreeGrafter"/>
</dbReference>
<protein>
    <submittedName>
        <fullName evidence="3">Transcriptional regulator, XRE family protein</fullName>
    </submittedName>
</protein>